<dbReference type="SUPFAM" id="SSF55874">
    <property type="entry name" value="ATPase domain of HSP90 chaperone/DNA topoisomerase II/histidine kinase"/>
    <property type="match status" value="1"/>
</dbReference>
<organism evidence="1 2">
    <name type="scientific">Gossypium arboreum</name>
    <name type="common">Tree cotton</name>
    <name type="synonym">Gossypium nanking</name>
    <dbReference type="NCBI Taxonomy" id="29729"/>
    <lineage>
        <taxon>Eukaryota</taxon>
        <taxon>Viridiplantae</taxon>
        <taxon>Streptophyta</taxon>
        <taxon>Embryophyta</taxon>
        <taxon>Tracheophyta</taxon>
        <taxon>Spermatophyta</taxon>
        <taxon>Magnoliopsida</taxon>
        <taxon>eudicotyledons</taxon>
        <taxon>Gunneridae</taxon>
        <taxon>Pentapetalae</taxon>
        <taxon>rosids</taxon>
        <taxon>malvids</taxon>
        <taxon>Malvales</taxon>
        <taxon>Malvaceae</taxon>
        <taxon>Malvoideae</taxon>
        <taxon>Gossypium</taxon>
    </lineage>
</organism>
<dbReference type="Proteomes" id="UP001358586">
    <property type="component" value="Chromosome 13"/>
</dbReference>
<evidence type="ECO:0008006" key="3">
    <source>
        <dbReference type="Google" id="ProtNLM"/>
    </source>
</evidence>
<dbReference type="InterPro" id="IPR036890">
    <property type="entry name" value="HATPase_C_sf"/>
</dbReference>
<sequence length="177" mass="20764">MWVAIEYNIPIIRNCHQRGFHNHEEPSDGTPVYEYCSHVFMNPKIKFDVYEILDNAVDEAQAGFATQIDVVLHSDGSVSITDNGCRPIGASSEGKTDVMKKIRFHRWSRNLTGMSFIFLLMLGQQVIQALNYNPGDSWRLPKQQLHLLDYRNRRNYANYTTQQLYYRCYRFEFLLET</sequence>
<keyword evidence="2" id="KW-1185">Reference proteome</keyword>
<gene>
    <name evidence="1" type="ORF">PVK06_047292</name>
</gene>
<comment type="caution">
    <text evidence="1">The sequence shown here is derived from an EMBL/GenBank/DDBJ whole genome shotgun (WGS) entry which is preliminary data.</text>
</comment>
<reference evidence="1 2" key="1">
    <citation type="submission" date="2023-03" db="EMBL/GenBank/DDBJ databases">
        <title>WGS of Gossypium arboreum.</title>
        <authorList>
            <person name="Yu D."/>
        </authorList>
    </citation>
    <scope>NUCLEOTIDE SEQUENCE [LARGE SCALE GENOMIC DNA]</scope>
    <source>
        <tissue evidence="1">Leaf</tissue>
    </source>
</reference>
<dbReference type="Gene3D" id="3.30.565.10">
    <property type="entry name" value="Histidine kinase-like ATPase, C-terminal domain"/>
    <property type="match status" value="1"/>
</dbReference>
<accession>A0ABR0MCW5</accession>
<evidence type="ECO:0000313" key="2">
    <source>
        <dbReference type="Proteomes" id="UP001358586"/>
    </source>
</evidence>
<proteinExistence type="predicted"/>
<protein>
    <recommendedName>
        <fullName evidence="3">Histidine kinase/HSP90-like ATPase domain-containing protein</fullName>
    </recommendedName>
</protein>
<dbReference type="EMBL" id="JARKNE010000013">
    <property type="protein sequence ID" value="KAK5771117.1"/>
    <property type="molecule type" value="Genomic_DNA"/>
</dbReference>
<name>A0ABR0MCW5_GOSAR</name>
<evidence type="ECO:0000313" key="1">
    <source>
        <dbReference type="EMBL" id="KAK5771117.1"/>
    </source>
</evidence>
<dbReference type="PANTHER" id="PTHR12947">
    <property type="entry name" value="AMSH-LIKE PROTEASE"/>
    <property type="match status" value="1"/>
</dbReference>
<dbReference type="PANTHER" id="PTHR12947:SF18">
    <property type="entry name" value="AMSH-LIKE UBIQUITIN THIOESTERASE 3"/>
    <property type="match status" value="1"/>
</dbReference>